<dbReference type="InterPro" id="IPR059112">
    <property type="entry name" value="CysZ/EI24"/>
</dbReference>
<keyword evidence="4 7" id="KW-1133">Transmembrane helix</keyword>
<name>A0ABQ9JCJ7_9CUCU</name>
<dbReference type="Pfam" id="PF07264">
    <property type="entry name" value="EI24"/>
    <property type="match status" value="1"/>
</dbReference>
<comment type="subcellular location">
    <subcellularLocation>
        <location evidence="1">Membrane</location>
        <topology evidence="1">Multi-pass membrane protein</topology>
    </subcellularLocation>
</comment>
<organism evidence="8 9">
    <name type="scientific">Molorchus minor</name>
    <dbReference type="NCBI Taxonomy" id="1323400"/>
    <lineage>
        <taxon>Eukaryota</taxon>
        <taxon>Metazoa</taxon>
        <taxon>Ecdysozoa</taxon>
        <taxon>Arthropoda</taxon>
        <taxon>Hexapoda</taxon>
        <taxon>Insecta</taxon>
        <taxon>Pterygota</taxon>
        <taxon>Neoptera</taxon>
        <taxon>Endopterygota</taxon>
        <taxon>Coleoptera</taxon>
        <taxon>Polyphaga</taxon>
        <taxon>Cucujiformia</taxon>
        <taxon>Chrysomeloidea</taxon>
        <taxon>Cerambycidae</taxon>
        <taxon>Lamiinae</taxon>
        <taxon>Monochamini</taxon>
        <taxon>Molorchus</taxon>
    </lineage>
</organism>
<feature type="transmembrane region" description="Helical" evidence="7">
    <location>
        <begin position="251"/>
        <end position="269"/>
    </location>
</feature>
<evidence type="ECO:0008006" key="10">
    <source>
        <dbReference type="Google" id="ProtNLM"/>
    </source>
</evidence>
<accession>A0ABQ9JCJ7</accession>
<keyword evidence="3 7" id="KW-0812">Transmembrane</keyword>
<evidence type="ECO:0000256" key="5">
    <source>
        <dbReference type="ARBA" id="ARBA00023136"/>
    </source>
</evidence>
<reference evidence="8" key="1">
    <citation type="journal article" date="2023" name="Insect Mol. Biol.">
        <title>Genome sequencing provides insights into the evolution of gene families encoding plant cell wall-degrading enzymes in longhorned beetles.</title>
        <authorList>
            <person name="Shin N.R."/>
            <person name="Okamura Y."/>
            <person name="Kirsch R."/>
            <person name="Pauchet Y."/>
        </authorList>
    </citation>
    <scope>NUCLEOTIDE SEQUENCE</scope>
    <source>
        <strain evidence="8">MMC_N1</strain>
    </source>
</reference>
<feature type="transmembrane region" description="Helical" evidence="7">
    <location>
        <begin position="140"/>
        <end position="162"/>
    </location>
</feature>
<dbReference type="Proteomes" id="UP001162164">
    <property type="component" value="Unassembled WGS sequence"/>
</dbReference>
<evidence type="ECO:0000256" key="7">
    <source>
        <dbReference type="SAM" id="Phobius"/>
    </source>
</evidence>
<feature type="transmembrane region" description="Helical" evidence="7">
    <location>
        <begin position="183"/>
        <end position="206"/>
    </location>
</feature>
<evidence type="ECO:0000313" key="8">
    <source>
        <dbReference type="EMBL" id="KAJ8975324.1"/>
    </source>
</evidence>
<evidence type="ECO:0000313" key="9">
    <source>
        <dbReference type="Proteomes" id="UP001162164"/>
    </source>
</evidence>
<sequence length="303" mass="35228">MDIKNFSYAVFKGLYDSVRGMVAVLSLDKEINERVLNRRSPTRSNSVRQKQFDPGEHTTKKHLKKEEMLMMIITFCSRESKVMKRIVQCSILNGGIFLLSILIFRYGLLPGLNKFLGLIFGQESFMGKLVWSWIEPTLSLIFRAVWEIPLFLLSKAVNALWCQDIADLAYRHSRGRPIYSQRVSVMIADTIFSMVIQFFFLIQGIILSYIPIYLVSTTLSFVHICLLYSLYSFEYKWFNMGWEIHRRLAFIEANWPYFLGFGIPMAFFTQLPDSWVISACVFSILFPFFIISGNEANPIMDSR</sequence>
<evidence type="ECO:0000256" key="1">
    <source>
        <dbReference type="ARBA" id="ARBA00004141"/>
    </source>
</evidence>
<keyword evidence="9" id="KW-1185">Reference proteome</keyword>
<evidence type="ECO:0000256" key="3">
    <source>
        <dbReference type="ARBA" id="ARBA00022692"/>
    </source>
</evidence>
<evidence type="ECO:0000256" key="2">
    <source>
        <dbReference type="ARBA" id="ARBA00010970"/>
    </source>
</evidence>
<keyword evidence="5 7" id="KW-0472">Membrane</keyword>
<protein>
    <recommendedName>
        <fullName evidence="10">Etoposide-induced protein 2.4</fullName>
    </recommendedName>
</protein>
<proteinExistence type="inferred from homology"/>
<comment type="similarity">
    <text evidence="2">Belongs to the EI24 family.</text>
</comment>
<dbReference type="EMBL" id="JAPWTJ010000843">
    <property type="protein sequence ID" value="KAJ8975324.1"/>
    <property type="molecule type" value="Genomic_DNA"/>
</dbReference>
<feature type="transmembrane region" description="Helical" evidence="7">
    <location>
        <begin position="275"/>
        <end position="293"/>
    </location>
</feature>
<dbReference type="PANTHER" id="PTHR21389">
    <property type="entry name" value="P53 INDUCED PROTEIN"/>
    <property type="match status" value="1"/>
</dbReference>
<feature type="transmembrane region" description="Helical" evidence="7">
    <location>
        <begin position="86"/>
        <end position="108"/>
    </location>
</feature>
<feature type="compositionally biased region" description="Basic and acidic residues" evidence="6">
    <location>
        <begin position="50"/>
        <end position="59"/>
    </location>
</feature>
<gene>
    <name evidence="8" type="ORF">NQ317_008310</name>
</gene>
<evidence type="ECO:0000256" key="6">
    <source>
        <dbReference type="SAM" id="MobiDB-lite"/>
    </source>
</evidence>
<comment type="caution">
    <text evidence="8">The sequence shown here is derived from an EMBL/GenBank/DDBJ whole genome shotgun (WGS) entry which is preliminary data.</text>
</comment>
<feature type="region of interest" description="Disordered" evidence="6">
    <location>
        <begin position="38"/>
        <end position="59"/>
    </location>
</feature>
<feature type="transmembrane region" description="Helical" evidence="7">
    <location>
        <begin position="212"/>
        <end position="231"/>
    </location>
</feature>
<dbReference type="PANTHER" id="PTHR21389:SF0">
    <property type="entry name" value="ETOPOSIDE-INDUCED PROTEIN 2.4 HOMOLOG"/>
    <property type="match status" value="1"/>
</dbReference>
<evidence type="ECO:0000256" key="4">
    <source>
        <dbReference type="ARBA" id="ARBA00022989"/>
    </source>
</evidence>